<comment type="caution">
    <text evidence="2">The sequence shown here is derived from an EMBL/GenBank/DDBJ whole genome shotgun (WGS) entry which is preliminary data.</text>
</comment>
<evidence type="ECO:0000256" key="1">
    <source>
        <dbReference type="SAM" id="MobiDB-lite"/>
    </source>
</evidence>
<organism evidence="2 3">
    <name type="scientific">Acropora cervicornis</name>
    <name type="common">Staghorn coral</name>
    <dbReference type="NCBI Taxonomy" id="6130"/>
    <lineage>
        <taxon>Eukaryota</taxon>
        <taxon>Metazoa</taxon>
        <taxon>Cnidaria</taxon>
        <taxon>Anthozoa</taxon>
        <taxon>Hexacorallia</taxon>
        <taxon>Scleractinia</taxon>
        <taxon>Astrocoeniina</taxon>
        <taxon>Acroporidae</taxon>
        <taxon>Acropora</taxon>
    </lineage>
</organism>
<dbReference type="AlphaFoldDB" id="A0AAD9Q9R6"/>
<dbReference type="Proteomes" id="UP001249851">
    <property type="component" value="Unassembled WGS sequence"/>
</dbReference>
<dbReference type="EMBL" id="JARQWQ010000051">
    <property type="protein sequence ID" value="KAK2557214.1"/>
    <property type="molecule type" value="Genomic_DNA"/>
</dbReference>
<feature type="region of interest" description="Disordered" evidence="1">
    <location>
        <begin position="113"/>
        <end position="150"/>
    </location>
</feature>
<feature type="compositionally biased region" description="Basic and acidic residues" evidence="1">
    <location>
        <begin position="113"/>
        <end position="125"/>
    </location>
</feature>
<protein>
    <submittedName>
        <fullName evidence="2">Uncharacterized protein</fullName>
    </submittedName>
</protein>
<proteinExistence type="predicted"/>
<reference evidence="2" key="1">
    <citation type="journal article" date="2023" name="G3 (Bethesda)">
        <title>Whole genome assembly and annotation of the endangered Caribbean coral Acropora cervicornis.</title>
        <authorList>
            <person name="Selwyn J.D."/>
            <person name="Vollmer S.V."/>
        </authorList>
    </citation>
    <scope>NUCLEOTIDE SEQUENCE</scope>
    <source>
        <strain evidence="2">K2</strain>
    </source>
</reference>
<evidence type="ECO:0000313" key="2">
    <source>
        <dbReference type="EMBL" id="KAK2557214.1"/>
    </source>
</evidence>
<feature type="compositionally biased region" description="Basic and acidic residues" evidence="1">
    <location>
        <begin position="181"/>
        <end position="193"/>
    </location>
</feature>
<name>A0AAD9Q9R6_ACRCE</name>
<keyword evidence="3" id="KW-1185">Reference proteome</keyword>
<evidence type="ECO:0000313" key="3">
    <source>
        <dbReference type="Proteomes" id="UP001249851"/>
    </source>
</evidence>
<reference evidence="2" key="2">
    <citation type="journal article" date="2023" name="Science">
        <title>Genomic signatures of disease resistance in endangered staghorn corals.</title>
        <authorList>
            <person name="Vollmer S.V."/>
            <person name="Selwyn J.D."/>
            <person name="Despard B.A."/>
            <person name="Roesel C.L."/>
        </authorList>
    </citation>
    <scope>NUCLEOTIDE SEQUENCE</scope>
    <source>
        <strain evidence="2">K2</strain>
    </source>
</reference>
<accession>A0AAD9Q9R6</accession>
<feature type="compositionally biased region" description="Polar residues" evidence="1">
    <location>
        <begin position="126"/>
        <end position="141"/>
    </location>
</feature>
<sequence>MAALPRESLQVEPAVKVSAANKDLRQKNIRASHYWVRAKNALEREKRQWRKGNLDDRNKLLKQREELRSTSLSLTAKLNQSVDAAETNGAVSAPQVRRQVSLKDVYNALMEAQRKEAESQEDNRSVKSIKSESTLATSHTVSSERKRTGRKSLSFSLQGLQRAQSNLQSKLQALEKAHQDFTGEKEEGLETRRHSGPPTSHFDLTDEERSLGPTLKLPPTRLPSIGQGVNFKPRIRTFEKDEQFIAKQHGKEYNFDDIPYCRYLRRATRTRSSTS</sequence>
<gene>
    <name evidence="2" type="ORF">P5673_020700</name>
</gene>
<feature type="region of interest" description="Disordered" evidence="1">
    <location>
        <begin position="181"/>
        <end position="213"/>
    </location>
</feature>